<dbReference type="EMBL" id="JBFOLK010000004">
    <property type="protein sequence ID" value="KAL2519424.1"/>
    <property type="molecule type" value="Genomic_DNA"/>
</dbReference>
<sequence>MAAEMVSSSEMTDGPVLSVINKRFRALRKKQNCILLMEESLAQGKSLNKEQEETLRSCAPNLLSLLASTSSRSFANRSWPPSPRKYLSPWKNMKTLKPRLEKTQLKKTRLKKPGTPGRRSRRKRRVFLKFLIC</sequence>
<comment type="caution">
    <text evidence="1">The sequence shown here is derived from an EMBL/GenBank/DDBJ whole genome shotgun (WGS) entry which is preliminary data.</text>
</comment>
<proteinExistence type="predicted"/>
<name>A0ABD1U380_9LAMI</name>
<evidence type="ECO:0000313" key="1">
    <source>
        <dbReference type="EMBL" id="KAL2519424.1"/>
    </source>
</evidence>
<dbReference type="AlphaFoldDB" id="A0ABD1U380"/>
<keyword evidence="2" id="KW-1185">Reference proteome</keyword>
<organism evidence="1 2">
    <name type="scientific">Abeliophyllum distichum</name>
    <dbReference type="NCBI Taxonomy" id="126358"/>
    <lineage>
        <taxon>Eukaryota</taxon>
        <taxon>Viridiplantae</taxon>
        <taxon>Streptophyta</taxon>
        <taxon>Embryophyta</taxon>
        <taxon>Tracheophyta</taxon>
        <taxon>Spermatophyta</taxon>
        <taxon>Magnoliopsida</taxon>
        <taxon>eudicotyledons</taxon>
        <taxon>Gunneridae</taxon>
        <taxon>Pentapetalae</taxon>
        <taxon>asterids</taxon>
        <taxon>lamiids</taxon>
        <taxon>Lamiales</taxon>
        <taxon>Oleaceae</taxon>
        <taxon>Forsythieae</taxon>
        <taxon>Abeliophyllum</taxon>
    </lineage>
</organism>
<dbReference type="PANTHER" id="PTHR37736">
    <property type="entry name" value="GLYCINE-RICH PROTEIN"/>
    <property type="match status" value="1"/>
</dbReference>
<dbReference type="PANTHER" id="PTHR37736:SF1">
    <property type="entry name" value="GLYCINE-RICH PROTEIN"/>
    <property type="match status" value="1"/>
</dbReference>
<gene>
    <name evidence="1" type="ORF">Adt_15671</name>
</gene>
<accession>A0ABD1U380</accession>
<dbReference type="Proteomes" id="UP001604336">
    <property type="component" value="Unassembled WGS sequence"/>
</dbReference>
<protein>
    <submittedName>
        <fullName evidence="1">Uncharacterized protein</fullName>
    </submittedName>
</protein>
<reference evidence="2" key="1">
    <citation type="submission" date="2024-07" db="EMBL/GenBank/DDBJ databases">
        <title>Two chromosome-level genome assemblies of Korean endemic species Abeliophyllum distichum and Forsythia ovata (Oleaceae).</title>
        <authorList>
            <person name="Jang H."/>
        </authorList>
    </citation>
    <scope>NUCLEOTIDE SEQUENCE [LARGE SCALE GENOMIC DNA]</scope>
</reference>
<evidence type="ECO:0000313" key="2">
    <source>
        <dbReference type="Proteomes" id="UP001604336"/>
    </source>
</evidence>